<dbReference type="EC" id="5.3.1.28" evidence="1"/>
<gene>
    <name evidence="1" type="primary">gmhA_14</name>
    <name evidence="1" type="ORF">SDC9_139824</name>
</gene>
<organism evidence="1">
    <name type="scientific">bioreactor metagenome</name>
    <dbReference type="NCBI Taxonomy" id="1076179"/>
    <lineage>
        <taxon>unclassified sequences</taxon>
        <taxon>metagenomes</taxon>
        <taxon>ecological metagenomes</taxon>
    </lineage>
</organism>
<dbReference type="Gene3D" id="3.40.50.10490">
    <property type="entry name" value="Glucose-6-phosphate isomerase like protein, domain 1"/>
    <property type="match status" value="1"/>
</dbReference>
<evidence type="ECO:0000313" key="1">
    <source>
        <dbReference type="EMBL" id="MPM92689.1"/>
    </source>
</evidence>
<keyword evidence="1" id="KW-0413">Isomerase</keyword>
<dbReference type="SUPFAM" id="SSF53697">
    <property type="entry name" value="SIS domain"/>
    <property type="match status" value="1"/>
</dbReference>
<protein>
    <submittedName>
        <fullName evidence="1">Phosphoheptose isomerase</fullName>
        <ecNumber evidence="1">5.3.1.28</ecNumber>
    </submittedName>
</protein>
<dbReference type="InterPro" id="IPR046348">
    <property type="entry name" value="SIS_dom_sf"/>
</dbReference>
<name>A0A645DTT9_9ZZZZ</name>
<sequence length="54" mass="6095">MRTLGFTGKSGGKMEQEFDMILHAQADSTEDVQDQHSTIYHAICAAVEYQFWGN</sequence>
<dbReference type="AlphaFoldDB" id="A0A645DTT9"/>
<proteinExistence type="predicted"/>
<dbReference type="EMBL" id="VSSQ01039594">
    <property type="protein sequence ID" value="MPM92689.1"/>
    <property type="molecule type" value="Genomic_DNA"/>
</dbReference>
<reference evidence="1" key="1">
    <citation type="submission" date="2019-08" db="EMBL/GenBank/DDBJ databases">
        <authorList>
            <person name="Kucharzyk K."/>
            <person name="Murdoch R.W."/>
            <person name="Higgins S."/>
            <person name="Loffler F."/>
        </authorList>
    </citation>
    <scope>NUCLEOTIDE SEQUENCE</scope>
</reference>
<dbReference type="GO" id="GO:0016853">
    <property type="term" value="F:isomerase activity"/>
    <property type="evidence" value="ECO:0007669"/>
    <property type="project" value="UniProtKB-KW"/>
</dbReference>
<accession>A0A645DTT9</accession>
<dbReference type="GO" id="GO:1901135">
    <property type="term" value="P:carbohydrate derivative metabolic process"/>
    <property type="evidence" value="ECO:0007669"/>
    <property type="project" value="InterPro"/>
</dbReference>
<comment type="caution">
    <text evidence="1">The sequence shown here is derived from an EMBL/GenBank/DDBJ whole genome shotgun (WGS) entry which is preliminary data.</text>
</comment>
<dbReference type="GO" id="GO:0097367">
    <property type="term" value="F:carbohydrate derivative binding"/>
    <property type="evidence" value="ECO:0007669"/>
    <property type="project" value="InterPro"/>
</dbReference>